<dbReference type="GO" id="GO:0019901">
    <property type="term" value="F:protein kinase binding"/>
    <property type="evidence" value="ECO:0007669"/>
    <property type="project" value="TreeGrafter"/>
</dbReference>
<dbReference type="GO" id="GO:0005634">
    <property type="term" value="C:nucleus"/>
    <property type="evidence" value="ECO:0007669"/>
    <property type="project" value="TreeGrafter"/>
</dbReference>
<organism evidence="4 5">
    <name type="scientific">Caerostris darwini</name>
    <dbReference type="NCBI Taxonomy" id="1538125"/>
    <lineage>
        <taxon>Eukaryota</taxon>
        <taxon>Metazoa</taxon>
        <taxon>Ecdysozoa</taxon>
        <taxon>Arthropoda</taxon>
        <taxon>Chelicerata</taxon>
        <taxon>Arachnida</taxon>
        <taxon>Araneae</taxon>
        <taxon>Araneomorphae</taxon>
        <taxon>Entelegynae</taxon>
        <taxon>Araneoidea</taxon>
        <taxon>Araneidae</taxon>
        <taxon>Caerostris</taxon>
    </lineage>
</organism>
<dbReference type="PANTHER" id="PTHR46102">
    <property type="entry name" value="AXIN"/>
    <property type="match status" value="1"/>
</dbReference>
<dbReference type="GO" id="GO:0005886">
    <property type="term" value="C:plasma membrane"/>
    <property type="evidence" value="ECO:0007669"/>
    <property type="project" value="TreeGrafter"/>
</dbReference>
<sequence length="245" mass="28446">MLSKHFAMNNRKKGILNQCLTNPCPLSKKYADVTSQLIPSPPLIIPKLLSGKGSLGSRKGKIMREDLFISVLIEKLKNLKRDQEIRERLKDSIQEFKNSQAKILEKKPNYSSTFELKPILKEPKLKTLPDNRVACRSQSVLRQSKGIKLKVLPKETKRDDFTSVGYCINNNPVPYTTKVRGKRITLGHFKTLFNRKGDYRYFFKRYCNEFGTNVVFEEITDDEEVLPLWDGKIFALIEEIEEYRL</sequence>
<protein>
    <submittedName>
        <fullName evidence="4">Axin-1</fullName>
    </submittedName>
</protein>
<dbReference type="GO" id="GO:0016055">
    <property type="term" value="P:Wnt signaling pathway"/>
    <property type="evidence" value="ECO:0007669"/>
    <property type="project" value="UniProtKB-KW"/>
</dbReference>
<dbReference type="InterPro" id="IPR029071">
    <property type="entry name" value="Ubiquitin-like_domsf"/>
</dbReference>
<dbReference type="InterPro" id="IPR001158">
    <property type="entry name" value="DIX"/>
</dbReference>
<evidence type="ECO:0000313" key="4">
    <source>
        <dbReference type="EMBL" id="GIY60547.1"/>
    </source>
</evidence>
<feature type="domain" description="DIX" evidence="3">
    <location>
        <begin position="159"/>
        <end position="241"/>
    </location>
</feature>
<evidence type="ECO:0000313" key="5">
    <source>
        <dbReference type="Proteomes" id="UP001054837"/>
    </source>
</evidence>
<dbReference type="GO" id="GO:0048468">
    <property type="term" value="P:cell development"/>
    <property type="evidence" value="ECO:0007669"/>
    <property type="project" value="TreeGrafter"/>
</dbReference>
<dbReference type="InterPro" id="IPR038207">
    <property type="entry name" value="DIX_dom_sf"/>
</dbReference>
<reference evidence="4 5" key="1">
    <citation type="submission" date="2021-06" db="EMBL/GenBank/DDBJ databases">
        <title>Caerostris darwini draft genome.</title>
        <authorList>
            <person name="Kono N."/>
            <person name="Arakawa K."/>
        </authorList>
    </citation>
    <scope>NUCLEOTIDE SEQUENCE [LARGE SCALE GENOMIC DNA]</scope>
</reference>
<evidence type="ECO:0000256" key="2">
    <source>
        <dbReference type="PROSITE-ProRule" id="PRU00069"/>
    </source>
</evidence>
<dbReference type="PANTHER" id="PTHR46102:SF2">
    <property type="entry name" value="AXIN"/>
    <property type="match status" value="1"/>
</dbReference>
<dbReference type="GO" id="GO:0030877">
    <property type="term" value="C:beta-catenin destruction complex"/>
    <property type="evidence" value="ECO:0007669"/>
    <property type="project" value="TreeGrafter"/>
</dbReference>
<dbReference type="GO" id="GO:0031625">
    <property type="term" value="F:ubiquitin protein ligase binding"/>
    <property type="evidence" value="ECO:0007669"/>
    <property type="project" value="TreeGrafter"/>
</dbReference>
<gene>
    <name evidence="4" type="primary">AXIN1</name>
    <name evidence="4" type="ORF">CDAR_396271</name>
</gene>
<dbReference type="InterPro" id="IPR043581">
    <property type="entry name" value="Axin-like"/>
</dbReference>
<comment type="caution">
    <text evidence="4">The sequence shown here is derived from an EMBL/GenBank/DDBJ whole genome shotgun (WGS) entry which is preliminary data.</text>
</comment>
<dbReference type="SMART" id="SM00021">
    <property type="entry name" value="DAX"/>
    <property type="match status" value="1"/>
</dbReference>
<dbReference type="Pfam" id="PF00778">
    <property type="entry name" value="DIX"/>
    <property type="match status" value="1"/>
</dbReference>
<dbReference type="Proteomes" id="UP001054837">
    <property type="component" value="Unassembled WGS sequence"/>
</dbReference>
<dbReference type="GO" id="GO:0090090">
    <property type="term" value="P:negative regulation of canonical Wnt signaling pathway"/>
    <property type="evidence" value="ECO:0007669"/>
    <property type="project" value="InterPro"/>
</dbReference>
<dbReference type="GO" id="GO:0032436">
    <property type="term" value="P:positive regulation of proteasomal ubiquitin-dependent protein catabolic process"/>
    <property type="evidence" value="ECO:0007669"/>
    <property type="project" value="TreeGrafter"/>
</dbReference>
<dbReference type="SUPFAM" id="SSF54236">
    <property type="entry name" value="Ubiquitin-like"/>
    <property type="match status" value="1"/>
</dbReference>
<keyword evidence="5" id="KW-1185">Reference proteome</keyword>
<proteinExistence type="predicted"/>
<name>A0AAV4URC3_9ARAC</name>
<keyword evidence="1 2" id="KW-0879">Wnt signaling pathway</keyword>
<dbReference type="AlphaFoldDB" id="A0AAV4URC3"/>
<dbReference type="Gene3D" id="2.40.240.130">
    <property type="match status" value="1"/>
</dbReference>
<dbReference type="GO" id="GO:0060090">
    <property type="term" value="F:molecular adaptor activity"/>
    <property type="evidence" value="ECO:0007669"/>
    <property type="project" value="TreeGrafter"/>
</dbReference>
<evidence type="ECO:0000256" key="1">
    <source>
        <dbReference type="ARBA" id="ARBA00022687"/>
    </source>
</evidence>
<dbReference type="GO" id="GO:0008013">
    <property type="term" value="F:beta-catenin binding"/>
    <property type="evidence" value="ECO:0007669"/>
    <property type="project" value="TreeGrafter"/>
</dbReference>
<dbReference type="EMBL" id="BPLQ01011814">
    <property type="protein sequence ID" value="GIY60547.1"/>
    <property type="molecule type" value="Genomic_DNA"/>
</dbReference>
<accession>A0AAV4URC3</accession>
<evidence type="ECO:0000259" key="3">
    <source>
        <dbReference type="PROSITE" id="PS50841"/>
    </source>
</evidence>
<dbReference type="PROSITE" id="PS50841">
    <property type="entry name" value="DIX"/>
    <property type="match status" value="1"/>
</dbReference>